<feature type="transmembrane region" description="Helical" evidence="3">
    <location>
        <begin position="183"/>
        <end position="200"/>
    </location>
</feature>
<feature type="transmembrane region" description="Helical" evidence="3">
    <location>
        <begin position="246"/>
        <end position="263"/>
    </location>
</feature>
<evidence type="ECO:0000259" key="4">
    <source>
        <dbReference type="Pfam" id="PF00892"/>
    </source>
</evidence>
<feature type="transmembrane region" description="Helical" evidence="3">
    <location>
        <begin position="212"/>
        <end position="234"/>
    </location>
</feature>
<feature type="transmembrane region" description="Helical" evidence="3">
    <location>
        <begin position="122"/>
        <end position="141"/>
    </location>
</feature>
<protein>
    <submittedName>
        <fullName evidence="5">Threonine/homoserine efflux transporter RhtA</fullName>
    </submittedName>
</protein>
<keyword evidence="3" id="KW-0812">Transmembrane</keyword>
<dbReference type="Proteomes" id="UP000247150">
    <property type="component" value="Unassembled WGS sequence"/>
</dbReference>
<evidence type="ECO:0000256" key="3">
    <source>
        <dbReference type="SAM" id="Phobius"/>
    </source>
</evidence>
<reference evidence="5 6" key="1">
    <citation type="submission" date="2018-05" db="EMBL/GenBank/DDBJ databases">
        <title>Freshwater and sediment microbial communities from various areas in North America, analyzing microbe dynamics in response to fracking.</title>
        <authorList>
            <person name="Lamendella R."/>
        </authorList>
    </citation>
    <scope>NUCLEOTIDE SEQUENCE [LARGE SCALE GENOMIC DNA]</scope>
    <source>
        <strain evidence="5 6">15_TX</strain>
    </source>
</reference>
<feature type="transmembrane region" description="Helical" evidence="3">
    <location>
        <begin position="269"/>
        <end position="288"/>
    </location>
</feature>
<dbReference type="Pfam" id="PF00892">
    <property type="entry name" value="EamA"/>
    <property type="match status" value="2"/>
</dbReference>
<keyword evidence="3" id="KW-0472">Membrane</keyword>
<feature type="transmembrane region" description="Helical" evidence="3">
    <location>
        <begin position="153"/>
        <end position="171"/>
    </location>
</feature>
<comment type="subcellular location">
    <subcellularLocation>
        <location evidence="1">Endomembrane system</location>
        <topology evidence="1">Multi-pass membrane protein</topology>
    </subcellularLocation>
</comment>
<evidence type="ECO:0000256" key="1">
    <source>
        <dbReference type="ARBA" id="ARBA00004127"/>
    </source>
</evidence>
<dbReference type="InterPro" id="IPR000620">
    <property type="entry name" value="EamA_dom"/>
</dbReference>
<dbReference type="SUPFAM" id="SSF103481">
    <property type="entry name" value="Multidrug resistance efflux transporter EmrE"/>
    <property type="match status" value="2"/>
</dbReference>
<accession>A0A2V3A8J6</accession>
<feature type="domain" description="EamA" evidence="4">
    <location>
        <begin position="9"/>
        <end position="135"/>
    </location>
</feature>
<comment type="similarity">
    <text evidence="2">Belongs to the EamA transporter family.</text>
</comment>
<feature type="domain" description="EamA" evidence="4">
    <location>
        <begin position="152"/>
        <end position="283"/>
    </location>
</feature>
<dbReference type="EMBL" id="QGTW01000001">
    <property type="protein sequence ID" value="PWW32390.1"/>
    <property type="molecule type" value="Genomic_DNA"/>
</dbReference>
<evidence type="ECO:0000256" key="2">
    <source>
        <dbReference type="ARBA" id="ARBA00007362"/>
    </source>
</evidence>
<evidence type="ECO:0000313" key="5">
    <source>
        <dbReference type="EMBL" id="PWW32390.1"/>
    </source>
</evidence>
<name>A0A2V3A8J6_9BACI</name>
<comment type="caution">
    <text evidence="5">The sequence shown here is derived from an EMBL/GenBank/DDBJ whole genome shotgun (WGS) entry which is preliminary data.</text>
</comment>
<feature type="transmembrane region" description="Helical" evidence="3">
    <location>
        <begin position="90"/>
        <end position="110"/>
    </location>
</feature>
<keyword evidence="3" id="KW-1133">Transmembrane helix</keyword>
<dbReference type="AlphaFoldDB" id="A0A2V3A8J6"/>
<organism evidence="5 6">
    <name type="scientific">Cytobacillus oceanisediminis</name>
    <dbReference type="NCBI Taxonomy" id="665099"/>
    <lineage>
        <taxon>Bacteria</taxon>
        <taxon>Bacillati</taxon>
        <taxon>Bacillota</taxon>
        <taxon>Bacilli</taxon>
        <taxon>Bacillales</taxon>
        <taxon>Bacillaceae</taxon>
        <taxon>Cytobacillus</taxon>
    </lineage>
</organism>
<sequence length="319" mass="34608">MMRIYLYPLLVVIAASSYGVVSTIIKLAMRSGFSVSEAVTSQFFIGFCIAVGIFLLTNRTKLSLNGVKILIFAGVLTGLTNILYGRSLNYLPASLAVVLLFQFTWIGMLISCITKRQFPSRIELISLIILVAGTIPAAGLIDVGLSQIPFQGWLWGLAAALCYSLFLFVNGRATASMTTSNRLVLISFFAFMMSAVFQSPEIIWNGTLFNEGLWIYGLALGLFGMIIPVFLFTIAVPKVGLGMSSILSAIELPIAVMVSVILLSETVTALQIVGIVTIILGMSLPAMLDRNGLLRKNKISKHNAKNQSNMPGELKKHIS</sequence>
<dbReference type="InterPro" id="IPR037185">
    <property type="entry name" value="EmrE-like"/>
</dbReference>
<dbReference type="GO" id="GO:0016020">
    <property type="term" value="C:membrane"/>
    <property type="evidence" value="ECO:0007669"/>
    <property type="project" value="InterPro"/>
</dbReference>
<feature type="transmembrane region" description="Helical" evidence="3">
    <location>
        <begin position="38"/>
        <end position="57"/>
    </location>
</feature>
<gene>
    <name evidence="5" type="ORF">DFO73_101654</name>
</gene>
<proteinExistence type="inferred from homology"/>
<evidence type="ECO:0000313" key="6">
    <source>
        <dbReference type="Proteomes" id="UP000247150"/>
    </source>
</evidence>
<feature type="transmembrane region" description="Helical" evidence="3">
    <location>
        <begin position="64"/>
        <end position="84"/>
    </location>
</feature>